<evidence type="ECO:0000313" key="4">
    <source>
        <dbReference type="Proteomes" id="UP000500791"/>
    </source>
</evidence>
<dbReference type="Proteomes" id="UP000500791">
    <property type="component" value="Chromosome"/>
</dbReference>
<dbReference type="AlphaFoldDB" id="A0A6G7VQ62"/>
<feature type="domain" description="DUF302" evidence="2">
    <location>
        <begin position="63"/>
        <end position="121"/>
    </location>
</feature>
<dbReference type="InterPro" id="IPR035923">
    <property type="entry name" value="TT1751-like_sf"/>
</dbReference>
<evidence type="ECO:0000313" key="3">
    <source>
        <dbReference type="EMBL" id="QIK41927.1"/>
    </source>
</evidence>
<proteinExistence type="predicted"/>
<feature type="chain" id="PRO_5026158335" evidence="1">
    <location>
        <begin position="20"/>
        <end position="156"/>
    </location>
</feature>
<protein>
    <submittedName>
        <fullName evidence="3">DUF302 domain-containing protein</fullName>
    </submittedName>
</protein>
<dbReference type="CDD" id="cd14797">
    <property type="entry name" value="DUF302"/>
    <property type="match status" value="1"/>
</dbReference>
<dbReference type="Pfam" id="PF03625">
    <property type="entry name" value="DUF302"/>
    <property type="match status" value="1"/>
</dbReference>
<organism evidence="3 4">
    <name type="scientific">Pontivivens nitratireducens</name>
    <dbReference type="NCBI Taxonomy" id="2758038"/>
    <lineage>
        <taxon>Bacteria</taxon>
        <taxon>Pseudomonadati</taxon>
        <taxon>Pseudomonadota</taxon>
        <taxon>Alphaproteobacteria</taxon>
        <taxon>Rhodobacterales</taxon>
        <taxon>Paracoccaceae</taxon>
        <taxon>Pontivivens</taxon>
    </lineage>
</organism>
<keyword evidence="1" id="KW-0732">Signal</keyword>
<evidence type="ECO:0000256" key="1">
    <source>
        <dbReference type="SAM" id="SignalP"/>
    </source>
</evidence>
<dbReference type="SUPFAM" id="SSF103247">
    <property type="entry name" value="TT1751-like"/>
    <property type="match status" value="1"/>
</dbReference>
<reference evidence="3 4" key="1">
    <citation type="submission" date="2020-03" db="EMBL/GenBank/DDBJ databases">
        <title>Complete genome sequence of Monaibacterium sp. ALG8 with diverse plasmids.</title>
        <authorList>
            <person name="Sun C."/>
        </authorList>
    </citation>
    <scope>NUCLEOTIDE SEQUENCE [LARGE SCALE GENOMIC DNA]</scope>
    <source>
        <strain evidence="3 4">ALG8</strain>
    </source>
</reference>
<dbReference type="PANTHER" id="PTHR38342">
    <property type="entry name" value="SLR5037 PROTEIN"/>
    <property type="match status" value="1"/>
</dbReference>
<dbReference type="Gene3D" id="3.30.310.70">
    <property type="entry name" value="TT1751-like domain"/>
    <property type="match status" value="1"/>
</dbReference>
<dbReference type="KEGG" id="mon:G8E03_14850"/>
<evidence type="ECO:0000259" key="2">
    <source>
        <dbReference type="Pfam" id="PF03625"/>
    </source>
</evidence>
<dbReference type="EMBL" id="CP049811">
    <property type="protein sequence ID" value="QIK41927.1"/>
    <property type="molecule type" value="Genomic_DNA"/>
</dbReference>
<accession>A0A6G7VQ62</accession>
<gene>
    <name evidence="3" type="ORF">G8E03_14850</name>
</gene>
<dbReference type="RefSeq" id="WP_166193644.1">
    <property type="nucleotide sequence ID" value="NZ_CP049811.1"/>
</dbReference>
<feature type="signal peptide" evidence="1">
    <location>
        <begin position="1"/>
        <end position="19"/>
    </location>
</feature>
<keyword evidence="4" id="KW-1185">Reference proteome</keyword>
<dbReference type="InterPro" id="IPR005180">
    <property type="entry name" value="DUF302"/>
</dbReference>
<name>A0A6G7VQ62_9RHOB</name>
<dbReference type="PANTHER" id="PTHR38342:SF2">
    <property type="entry name" value="INNER MEMBRANE OR EXPORTED"/>
    <property type="match status" value="1"/>
</dbReference>
<sequence>MRFTPLIAAFAMMPALALAEPLTEREGWVVTQTEKTYETLIDDVKDAVTANGYGVVTEAGPTAAAAQRGVIIPGNRVIGVFNNDVAVRTLALSTAAMIEAPIRMYVTQNEDGTATLSYKTPTLVFTPYMNEGGDELAEIAAELDADFATIADDAVN</sequence>